<accession>A0AAV7SVV2</accession>
<protein>
    <submittedName>
        <fullName evidence="1">Uncharacterized protein</fullName>
    </submittedName>
</protein>
<sequence length="81" mass="8736">MVRTAVPARKKPRRDPLAPALARNWTKERGVTTPLTCTSPGRCPELLQCAPDLCHLGNRGAAGTLDCSEWPVPPGDVRDSC</sequence>
<evidence type="ECO:0000313" key="2">
    <source>
        <dbReference type="Proteomes" id="UP001066276"/>
    </source>
</evidence>
<dbReference type="Proteomes" id="UP001066276">
    <property type="component" value="Chromosome 4_2"/>
</dbReference>
<evidence type="ECO:0000313" key="1">
    <source>
        <dbReference type="EMBL" id="KAJ1168032.1"/>
    </source>
</evidence>
<gene>
    <name evidence="1" type="ORF">NDU88_008414</name>
</gene>
<dbReference type="AlphaFoldDB" id="A0AAV7SVV2"/>
<organism evidence="1 2">
    <name type="scientific">Pleurodeles waltl</name>
    <name type="common">Iberian ribbed newt</name>
    <dbReference type="NCBI Taxonomy" id="8319"/>
    <lineage>
        <taxon>Eukaryota</taxon>
        <taxon>Metazoa</taxon>
        <taxon>Chordata</taxon>
        <taxon>Craniata</taxon>
        <taxon>Vertebrata</taxon>
        <taxon>Euteleostomi</taxon>
        <taxon>Amphibia</taxon>
        <taxon>Batrachia</taxon>
        <taxon>Caudata</taxon>
        <taxon>Salamandroidea</taxon>
        <taxon>Salamandridae</taxon>
        <taxon>Pleurodelinae</taxon>
        <taxon>Pleurodeles</taxon>
    </lineage>
</organism>
<comment type="caution">
    <text evidence="1">The sequence shown here is derived from an EMBL/GenBank/DDBJ whole genome shotgun (WGS) entry which is preliminary data.</text>
</comment>
<reference evidence="1" key="1">
    <citation type="journal article" date="2022" name="bioRxiv">
        <title>Sequencing and chromosome-scale assembly of the giantPleurodeles waltlgenome.</title>
        <authorList>
            <person name="Brown T."/>
            <person name="Elewa A."/>
            <person name="Iarovenko S."/>
            <person name="Subramanian E."/>
            <person name="Araus A.J."/>
            <person name="Petzold A."/>
            <person name="Susuki M."/>
            <person name="Suzuki K.-i.T."/>
            <person name="Hayashi T."/>
            <person name="Toyoda A."/>
            <person name="Oliveira C."/>
            <person name="Osipova E."/>
            <person name="Leigh N.D."/>
            <person name="Simon A."/>
            <person name="Yun M.H."/>
        </authorList>
    </citation>
    <scope>NUCLEOTIDE SEQUENCE</scope>
    <source>
        <strain evidence="1">20211129_DDA</strain>
        <tissue evidence="1">Liver</tissue>
    </source>
</reference>
<name>A0AAV7SVV2_PLEWA</name>
<proteinExistence type="predicted"/>
<dbReference type="EMBL" id="JANPWB010000008">
    <property type="protein sequence ID" value="KAJ1168032.1"/>
    <property type="molecule type" value="Genomic_DNA"/>
</dbReference>
<keyword evidence="2" id="KW-1185">Reference proteome</keyword>